<organism evidence="3 4">
    <name type="scientific">Onychostoma macrolepis</name>
    <dbReference type="NCBI Taxonomy" id="369639"/>
    <lineage>
        <taxon>Eukaryota</taxon>
        <taxon>Metazoa</taxon>
        <taxon>Chordata</taxon>
        <taxon>Craniata</taxon>
        <taxon>Vertebrata</taxon>
        <taxon>Euteleostomi</taxon>
        <taxon>Actinopterygii</taxon>
        <taxon>Neopterygii</taxon>
        <taxon>Teleostei</taxon>
        <taxon>Ostariophysi</taxon>
        <taxon>Cypriniformes</taxon>
        <taxon>Cyprinidae</taxon>
        <taxon>Acrossocheilinae</taxon>
        <taxon>Onychostoma</taxon>
    </lineage>
</organism>
<proteinExistence type="predicted"/>
<dbReference type="Proteomes" id="UP000579812">
    <property type="component" value="Unassembled WGS sequence"/>
</dbReference>
<feature type="compositionally biased region" description="Polar residues" evidence="1">
    <location>
        <begin position="74"/>
        <end position="90"/>
    </location>
</feature>
<reference evidence="3 4" key="1">
    <citation type="submission" date="2020-04" db="EMBL/GenBank/DDBJ databases">
        <title>Chromosome-level genome assembly of a cyprinid fish Onychostoma macrolepis by integration of Nanopore Sequencing, Bionano and Hi-C technology.</title>
        <authorList>
            <person name="Wang D."/>
        </authorList>
    </citation>
    <scope>NUCLEOTIDE SEQUENCE [LARGE SCALE GENOMIC DNA]</scope>
    <source>
        <strain evidence="3">SWU-2019</strain>
        <tissue evidence="3">Muscle</tissue>
    </source>
</reference>
<feature type="chain" id="PRO_5029529860" evidence="2">
    <location>
        <begin position="17"/>
        <end position="188"/>
    </location>
</feature>
<accession>A0A7J6D7D8</accession>
<feature type="compositionally biased region" description="Polar residues" evidence="1">
    <location>
        <begin position="157"/>
        <end position="182"/>
    </location>
</feature>
<evidence type="ECO:0000256" key="2">
    <source>
        <dbReference type="SAM" id="SignalP"/>
    </source>
</evidence>
<comment type="caution">
    <text evidence="3">The sequence shown here is derived from an EMBL/GenBank/DDBJ whole genome shotgun (WGS) entry which is preliminary data.</text>
</comment>
<sequence>MCFWVMLHFHCTSTWFDPIQCASVSQTFYRHPAQPAHQDHLKTRQSTVMDILQPKAANDLQWQRKEQRDCDTSGHLTPSLNHQEPTSIISRASDRRLKKSPILPMHQKKLKRKIRIIHFPQTLPGEGQTSDSLPDATWHQTPPREEHPLKPVEHPRSSQTTLDGATGPHAQQRNLYQHNSGKLKSVPP</sequence>
<feature type="signal peptide" evidence="2">
    <location>
        <begin position="1"/>
        <end position="16"/>
    </location>
</feature>
<evidence type="ECO:0000313" key="4">
    <source>
        <dbReference type="Proteomes" id="UP000579812"/>
    </source>
</evidence>
<gene>
    <name evidence="3" type="ORF">G5714_002688</name>
</gene>
<evidence type="ECO:0000313" key="3">
    <source>
        <dbReference type="EMBL" id="KAF4115199.1"/>
    </source>
</evidence>
<evidence type="ECO:0000256" key="1">
    <source>
        <dbReference type="SAM" id="MobiDB-lite"/>
    </source>
</evidence>
<name>A0A7J6D7D8_9TELE</name>
<keyword evidence="2" id="KW-0732">Signal</keyword>
<feature type="region of interest" description="Disordered" evidence="1">
    <location>
        <begin position="70"/>
        <end position="109"/>
    </location>
</feature>
<feature type="compositionally biased region" description="Basic and acidic residues" evidence="1">
    <location>
        <begin position="142"/>
        <end position="156"/>
    </location>
</feature>
<dbReference type="AlphaFoldDB" id="A0A7J6D7D8"/>
<feature type="region of interest" description="Disordered" evidence="1">
    <location>
        <begin position="121"/>
        <end position="188"/>
    </location>
</feature>
<dbReference type="EMBL" id="JAAMOB010000003">
    <property type="protein sequence ID" value="KAF4115199.1"/>
    <property type="molecule type" value="Genomic_DNA"/>
</dbReference>
<keyword evidence="4" id="KW-1185">Reference proteome</keyword>
<protein>
    <submittedName>
        <fullName evidence="3">Uncharacterized protein</fullName>
    </submittedName>
</protein>